<keyword evidence="3" id="KW-0106">Calcium</keyword>
<dbReference type="PANTHER" id="PTHR34524">
    <property type="entry name" value="CALCYPHOSIN"/>
    <property type="match status" value="1"/>
</dbReference>
<sequence>MEGPPVGSLALSGSGYALDKSQASRPTRPAGRTPRSLPGEAAISDPGMTPKITAVDALIKELRKAVHAMFCTVDASIPSSSAYENYSRQAFRFFTTTNTITPECFHHKVVRLGLQATPRLCNELFSRIDQEDLGEIGYPTFAQRIFLPETFFSPDEPTPTPMAGFPTKASPRGDLPKRLAIRSPRLAAAANNAAPALSNPKKSPPVYEYMTLDELERCVVRKLEEKMPRGTADPVAQAFRLFTSSTAITFADFHRHLGMLQIQLSPPKCRELFTRFDKDRDGVIDTIEFATTLFTKENRAPGRPSSARSTKTDPGPSNQESSLSTKQLVAMLRERMDQLSEETDRFQQAFMLFGKPSGISPSDLKSAMRRLGLKVSGKQLQDLFDTFDFDRTGDLDVNKFVQGVMLDDDSTSFWLSVKDKQKVDDSRRKLYSMAVQSVQESWTIADIERMLREKIEQRTSKSSDCFRQAFRIFKKVNGIKPQEFHEALEAIGLALTRVQSDILFRRFDKDGSGDIDLNEFIHGVLPPDYIGISWVAAADELHRIEAKKKKEKAMASPDQYMTEIEMESWSLDEIEMRIRDKIQQSTSRSSDTFRQAYKIFKKASHVTMDEFRERLLALGFRLTPAQCLGLFKRYDTDNSNDLDLQEFCMKILPPDYTHDGDHWSHSEKYRKERQRQKLEYVKRSKNGLIMLPKFIESHRFTRGHYVSHTFEEMQEETMPSFGTHSDSSSTSGATRSSTSSRIDEGTRPTTPRPPRASRPLPTATTESSSNAQHLPSPRSRTAPLSPTSPLASSSPRKIRPASSTVNGRSNDAQQTNSVQATQPASPRIVSPMRPMSPRVPGSTPLSPHHNSRPVTPRAPGSTPVSPHHNSCLVTPRAPGSTPVSPHHNSRPVTPRIASPKAEDVALEYEDEEVIEDDDVASLELSRAKRLTPHRRKHGKSSSHHHHDSTTSSQVSVRVAESVAGSFTSTTSSAVGTAKHMPQRNHVLLIKRFMQAAGKGSDSSSSKSVKRLSVARR</sequence>
<evidence type="ECO:0000256" key="4">
    <source>
        <dbReference type="SAM" id="MobiDB-lite"/>
    </source>
</evidence>
<dbReference type="PROSITE" id="PS00018">
    <property type="entry name" value="EF_HAND_1"/>
    <property type="match status" value="3"/>
</dbReference>
<dbReference type="GO" id="GO:0005509">
    <property type="term" value="F:calcium ion binding"/>
    <property type="evidence" value="ECO:0007669"/>
    <property type="project" value="InterPro"/>
</dbReference>
<accession>A0A8T1VRS5</accession>
<feature type="domain" description="EF-hand" evidence="5">
    <location>
        <begin position="264"/>
        <end position="299"/>
    </location>
</feature>
<evidence type="ECO:0000313" key="7">
    <source>
        <dbReference type="Proteomes" id="UP000694044"/>
    </source>
</evidence>
<comment type="caution">
    <text evidence="6">The sequence shown here is derived from an EMBL/GenBank/DDBJ whole genome shotgun (WGS) entry which is preliminary data.</text>
</comment>
<evidence type="ECO:0000256" key="2">
    <source>
        <dbReference type="ARBA" id="ARBA00022737"/>
    </source>
</evidence>
<feature type="region of interest" description="Disordered" evidence="4">
    <location>
        <begin position="713"/>
        <end position="901"/>
    </location>
</feature>
<evidence type="ECO:0000256" key="3">
    <source>
        <dbReference type="ARBA" id="ARBA00022837"/>
    </source>
</evidence>
<dbReference type="SMART" id="SM00054">
    <property type="entry name" value="EFh"/>
    <property type="match status" value="4"/>
</dbReference>
<evidence type="ECO:0000259" key="5">
    <source>
        <dbReference type="PROSITE" id="PS50222"/>
    </source>
</evidence>
<feature type="domain" description="EF-hand" evidence="5">
    <location>
        <begin position="495"/>
        <end position="530"/>
    </location>
</feature>
<dbReference type="InterPro" id="IPR002048">
    <property type="entry name" value="EF_hand_dom"/>
</dbReference>
<feature type="domain" description="EF-hand" evidence="5">
    <location>
        <begin position="375"/>
        <end position="410"/>
    </location>
</feature>
<evidence type="ECO:0000313" key="6">
    <source>
        <dbReference type="EMBL" id="KAG7382680.1"/>
    </source>
</evidence>
<feature type="region of interest" description="Disordered" evidence="4">
    <location>
        <begin position="926"/>
        <end position="956"/>
    </location>
</feature>
<dbReference type="AlphaFoldDB" id="A0A8T1VRS5"/>
<dbReference type="InterPro" id="IPR051581">
    <property type="entry name" value="Ca-bind"/>
</dbReference>
<dbReference type="PROSITE" id="PS50222">
    <property type="entry name" value="EF_HAND_2"/>
    <property type="match status" value="3"/>
</dbReference>
<dbReference type="PANTHER" id="PTHR34524:SF6">
    <property type="entry name" value="CALCYPHOSINE LIKE"/>
    <property type="match status" value="1"/>
</dbReference>
<feature type="compositionally biased region" description="Polar residues" evidence="4">
    <location>
        <begin position="315"/>
        <end position="325"/>
    </location>
</feature>
<organism evidence="6 7">
    <name type="scientific">Phytophthora pseudosyringae</name>
    <dbReference type="NCBI Taxonomy" id="221518"/>
    <lineage>
        <taxon>Eukaryota</taxon>
        <taxon>Sar</taxon>
        <taxon>Stramenopiles</taxon>
        <taxon>Oomycota</taxon>
        <taxon>Peronosporomycetes</taxon>
        <taxon>Peronosporales</taxon>
        <taxon>Peronosporaceae</taxon>
        <taxon>Phytophthora</taxon>
    </lineage>
</organism>
<feature type="region of interest" description="Disordered" evidence="4">
    <location>
        <begin position="295"/>
        <end position="325"/>
    </location>
</feature>
<gene>
    <name evidence="6" type="ORF">PHYPSEUDO_004650</name>
</gene>
<feature type="compositionally biased region" description="Basic residues" evidence="4">
    <location>
        <begin position="1007"/>
        <end position="1016"/>
    </location>
</feature>
<dbReference type="InterPro" id="IPR018247">
    <property type="entry name" value="EF_Hand_1_Ca_BS"/>
</dbReference>
<dbReference type="OrthoDB" id="26525at2759"/>
<keyword evidence="1" id="KW-0479">Metal-binding</keyword>
<feature type="compositionally biased region" description="Low complexity" evidence="4">
    <location>
        <begin position="995"/>
        <end position="1006"/>
    </location>
</feature>
<proteinExistence type="predicted"/>
<dbReference type="Pfam" id="PF13833">
    <property type="entry name" value="EF-hand_8"/>
    <property type="match status" value="3"/>
</dbReference>
<feature type="region of interest" description="Disordered" evidence="4">
    <location>
        <begin position="989"/>
        <end position="1016"/>
    </location>
</feature>
<feature type="compositionally biased region" description="Polar residues" evidence="4">
    <location>
        <begin position="801"/>
        <end position="824"/>
    </location>
</feature>
<feature type="compositionally biased region" description="Basic residues" evidence="4">
    <location>
        <begin position="927"/>
        <end position="946"/>
    </location>
</feature>
<feature type="region of interest" description="Disordered" evidence="4">
    <location>
        <begin position="1"/>
        <end position="45"/>
    </location>
</feature>
<feature type="compositionally biased region" description="Low complexity" evidence="4">
    <location>
        <begin position="720"/>
        <end position="740"/>
    </location>
</feature>
<dbReference type="Proteomes" id="UP000694044">
    <property type="component" value="Unassembled WGS sequence"/>
</dbReference>
<feature type="compositionally biased region" description="Low complexity" evidence="4">
    <location>
        <begin position="781"/>
        <end position="795"/>
    </location>
</feature>
<protein>
    <recommendedName>
        <fullName evidence="5">EF-hand domain-containing protein</fullName>
    </recommendedName>
</protein>
<feature type="compositionally biased region" description="Polar residues" evidence="4">
    <location>
        <begin position="862"/>
        <end position="872"/>
    </location>
</feature>
<name>A0A8T1VRS5_9STRA</name>
<keyword evidence="7" id="KW-1185">Reference proteome</keyword>
<evidence type="ECO:0000256" key="1">
    <source>
        <dbReference type="ARBA" id="ARBA00022723"/>
    </source>
</evidence>
<reference evidence="6" key="1">
    <citation type="submission" date="2021-02" db="EMBL/GenBank/DDBJ databases">
        <authorList>
            <person name="Palmer J.M."/>
        </authorList>
    </citation>
    <scope>NUCLEOTIDE SEQUENCE</scope>
    <source>
        <strain evidence="6">SCRP734</strain>
    </source>
</reference>
<keyword evidence="2" id="KW-0677">Repeat</keyword>
<dbReference type="EMBL" id="JAGDFM010000200">
    <property type="protein sequence ID" value="KAG7382680.1"/>
    <property type="molecule type" value="Genomic_DNA"/>
</dbReference>
<dbReference type="CDD" id="cd00051">
    <property type="entry name" value="EFh"/>
    <property type="match status" value="2"/>
</dbReference>